<accession>A0A7J3SKN3</accession>
<comment type="caution">
    <text evidence="2">The sequence shown here is derived from an EMBL/GenBank/DDBJ whole genome shotgun (WGS) entry which is preliminary data.</text>
</comment>
<gene>
    <name evidence="2" type="ORF">ENW83_03160</name>
</gene>
<feature type="compositionally biased region" description="Basic and acidic residues" evidence="1">
    <location>
        <begin position="86"/>
        <end position="99"/>
    </location>
</feature>
<sequence length="108" mass="12273">MDERISEKVEKALDDYGKILEKRKKRSEDLLLTLSLEVNDEKGDITAEIEVEMFGRTEEFRGEDKVARIVSQAKKAVEELTGELSTEGRAKEPHVEEKLPSNNNASPR</sequence>
<reference evidence="2" key="1">
    <citation type="journal article" date="2020" name="mSystems">
        <title>Genome- and Community-Level Interaction Insights into Carbon Utilization and Element Cycling Functions of Hydrothermarchaeota in Hydrothermal Sediment.</title>
        <authorList>
            <person name="Zhou Z."/>
            <person name="Liu Y."/>
            <person name="Xu W."/>
            <person name="Pan J."/>
            <person name="Luo Z.H."/>
            <person name="Li M."/>
        </authorList>
    </citation>
    <scope>NUCLEOTIDE SEQUENCE [LARGE SCALE GENOMIC DNA]</scope>
    <source>
        <strain evidence="2">SpSt-885</strain>
    </source>
</reference>
<name>A0A7J3SKN3_9CREN</name>
<organism evidence="2">
    <name type="scientific">Fervidicoccus fontis</name>
    <dbReference type="NCBI Taxonomy" id="683846"/>
    <lineage>
        <taxon>Archaea</taxon>
        <taxon>Thermoproteota</taxon>
        <taxon>Thermoprotei</taxon>
        <taxon>Fervidicoccales</taxon>
        <taxon>Fervidicoccaceae</taxon>
        <taxon>Fervidicoccus</taxon>
    </lineage>
</organism>
<dbReference type="AlphaFoldDB" id="A0A7J3SKN3"/>
<proteinExistence type="predicted"/>
<protein>
    <submittedName>
        <fullName evidence="2">Uncharacterized protein</fullName>
    </submittedName>
</protein>
<evidence type="ECO:0000256" key="1">
    <source>
        <dbReference type="SAM" id="MobiDB-lite"/>
    </source>
</evidence>
<evidence type="ECO:0000313" key="2">
    <source>
        <dbReference type="EMBL" id="HGZ60190.1"/>
    </source>
</evidence>
<feature type="region of interest" description="Disordered" evidence="1">
    <location>
        <begin position="80"/>
        <end position="108"/>
    </location>
</feature>
<dbReference type="EMBL" id="DTLS01000086">
    <property type="protein sequence ID" value="HGZ60190.1"/>
    <property type="molecule type" value="Genomic_DNA"/>
</dbReference>